<evidence type="ECO:0000313" key="2">
    <source>
        <dbReference type="EMBL" id="ETO21909.1"/>
    </source>
</evidence>
<feature type="region of interest" description="Disordered" evidence="1">
    <location>
        <begin position="31"/>
        <end position="61"/>
    </location>
</feature>
<name>X6N853_RETFI</name>
<dbReference type="Gene3D" id="3.20.20.140">
    <property type="entry name" value="Metal-dependent hydrolases"/>
    <property type="match status" value="1"/>
</dbReference>
<evidence type="ECO:0000256" key="1">
    <source>
        <dbReference type="SAM" id="MobiDB-lite"/>
    </source>
</evidence>
<gene>
    <name evidence="2" type="ORF">RFI_15293</name>
</gene>
<sequence>MMQASGVADEKDDRHYVNRLVSRFENFIPPSVQEREARKKEEKSEEKEEKKEQESETMTSKNKQIYPKAVLLALDEVYSVNGVSEPNHTSVHTPNEYVEKIVDEFPHIFACGASIHPYREDCVEKLQYYKQKGCKVIKWLPNSMGIDPASSKCDHFYEAMKELDLILLSHTGAEHALDDASSFFVFCCCCC</sequence>
<dbReference type="InterPro" id="IPR032466">
    <property type="entry name" value="Metal_Hydrolase"/>
</dbReference>
<dbReference type="Proteomes" id="UP000023152">
    <property type="component" value="Unassembled WGS sequence"/>
</dbReference>
<dbReference type="GO" id="GO:0016787">
    <property type="term" value="F:hydrolase activity"/>
    <property type="evidence" value="ECO:0007669"/>
    <property type="project" value="UniProtKB-KW"/>
</dbReference>
<dbReference type="SUPFAM" id="SSF51556">
    <property type="entry name" value="Metallo-dependent hydrolases"/>
    <property type="match status" value="1"/>
</dbReference>
<proteinExistence type="predicted"/>
<dbReference type="OrthoDB" id="17128at2759"/>
<dbReference type="EMBL" id="ASPP01011195">
    <property type="protein sequence ID" value="ETO21909.1"/>
    <property type="molecule type" value="Genomic_DNA"/>
</dbReference>
<protein>
    <submittedName>
        <fullName evidence="2">Amidohydrolase 2</fullName>
    </submittedName>
</protein>
<reference evidence="2 3" key="1">
    <citation type="journal article" date="2013" name="Curr. Biol.">
        <title>The Genome of the Foraminiferan Reticulomyxa filosa.</title>
        <authorList>
            <person name="Glockner G."/>
            <person name="Hulsmann N."/>
            <person name="Schleicher M."/>
            <person name="Noegel A.A."/>
            <person name="Eichinger L."/>
            <person name="Gallinger C."/>
            <person name="Pawlowski J."/>
            <person name="Sierra R."/>
            <person name="Euteneuer U."/>
            <person name="Pillet L."/>
            <person name="Moustafa A."/>
            <person name="Platzer M."/>
            <person name="Groth M."/>
            <person name="Szafranski K."/>
            <person name="Schliwa M."/>
        </authorList>
    </citation>
    <scope>NUCLEOTIDE SEQUENCE [LARGE SCALE GENOMIC DNA]</scope>
</reference>
<evidence type="ECO:0000313" key="3">
    <source>
        <dbReference type="Proteomes" id="UP000023152"/>
    </source>
</evidence>
<keyword evidence="2" id="KW-0378">Hydrolase</keyword>
<accession>X6N853</accession>
<comment type="caution">
    <text evidence="2">The sequence shown here is derived from an EMBL/GenBank/DDBJ whole genome shotgun (WGS) entry which is preliminary data.</text>
</comment>
<feature type="compositionally biased region" description="Basic and acidic residues" evidence="1">
    <location>
        <begin position="33"/>
        <end position="54"/>
    </location>
</feature>
<keyword evidence="3" id="KW-1185">Reference proteome</keyword>
<organism evidence="2 3">
    <name type="scientific">Reticulomyxa filosa</name>
    <dbReference type="NCBI Taxonomy" id="46433"/>
    <lineage>
        <taxon>Eukaryota</taxon>
        <taxon>Sar</taxon>
        <taxon>Rhizaria</taxon>
        <taxon>Retaria</taxon>
        <taxon>Foraminifera</taxon>
        <taxon>Monothalamids</taxon>
        <taxon>Reticulomyxidae</taxon>
        <taxon>Reticulomyxa</taxon>
    </lineage>
</organism>
<dbReference type="AlphaFoldDB" id="X6N853"/>